<dbReference type="PROSITE" id="PS50937">
    <property type="entry name" value="HTH_MERR_2"/>
    <property type="match status" value="1"/>
</dbReference>
<dbReference type="InterPro" id="IPR047057">
    <property type="entry name" value="MerR_fam"/>
</dbReference>
<dbReference type="PANTHER" id="PTHR30204">
    <property type="entry name" value="REDOX-CYCLING DRUG-SENSING TRANSCRIPTIONAL ACTIVATOR SOXR"/>
    <property type="match status" value="1"/>
</dbReference>
<keyword evidence="1" id="KW-0238">DNA-binding</keyword>
<dbReference type="SUPFAM" id="SSF46955">
    <property type="entry name" value="Putative DNA-binding domain"/>
    <property type="match status" value="1"/>
</dbReference>
<evidence type="ECO:0000259" key="2">
    <source>
        <dbReference type="PROSITE" id="PS50937"/>
    </source>
</evidence>
<dbReference type="InterPro" id="IPR000551">
    <property type="entry name" value="MerR-type_HTH_dom"/>
</dbReference>
<accession>A0A917S5D4</accession>
<dbReference type="EMBL" id="BMMZ01000004">
    <property type="protein sequence ID" value="GGL60055.1"/>
    <property type="molecule type" value="Genomic_DNA"/>
</dbReference>
<reference evidence="3" key="1">
    <citation type="journal article" date="2014" name="Int. J. Syst. Evol. Microbiol.">
        <title>Complete genome sequence of Corynebacterium casei LMG S-19264T (=DSM 44701T), isolated from a smear-ripened cheese.</title>
        <authorList>
            <consortium name="US DOE Joint Genome Institute (JGI-PGF)"/>
            <person name="Walter F."/>
            <person name="Albersmeier A."/>
            <person name="Kalinowski J."/>
            <person name="Ruckert C."/>
        </authorList>
    </citation>
    <scope>NUCLEOTIDE SEQUENCE</scope>
    <source>
        <strain evidence="3">CGMCC 4.7306</strain>
    </source>
</reference>
<dbReference type="InterPro" id="IPR009061">
    <property type="entry name" value="DNA-bd_dom_put_sf"/>
</dbReference>
<dbReference type="RefSeq" id="WP_188894903.1">
    <property type="nucleotide sequence ID" value="NZ_BMMZ01000004.1"/>
</dbReference>
<dbReference type="PANTHER" id="PTHR30204:SF98">
    <property type="entry name" value="HTH-TYPE TRANSCRIPTIONAL REGULATOR ADHR"/>
    <property type="match status" value="1"/>
</dbReference>
<evidence type="ECO:0000313" key="4">
    <source>
        <dbReference type="Proteomes" id="UP000613840"/>
    </source>
</evidence>
<proteinExistence type="predicted"/>
<dbReference type="GO" id="GO:0003700">
    <property type="term" value="F:DNA-binding transcription factor activity"/>
    <property type="evidence" value="ECO:0007669"/>
    <property type="project" value="InterPro"/>
</dbReference>
<dbReference type="SMART" id="SM00422">
    <property type="entry name" value="HTH_MERR"/>
    <property type="match status" value="1"/>
</dbReference>
<reference evidence="3" key="2">
    <citation type="submission" date="2020-09" db="EMBL/GenBank/DDBJ databases">
        <authorList>
            <person name="Sun Q."/>
            <person name="Zhou Y."/>
        </authorList>
    </citation>
    <scope>NUCLEOTIDE SEQUENCE</scope>
    <source>
        <strain evidence="3">CGMCC 4.7306</strain>
    </source>
</reference>
<keyword evidence="4" id="KW-1185">Reference proteome</keyword>
<name>A0A917S5D4_9ACTN</name>
<protein>
    <submittedName>
        <fullName evidence="3">Transcriptional regulator</fullName>
    </submittedName>
</protein>
<gene>
    <name evidence="3" type="ORF">GCM10011575_18230</name>
</gene>
<dbReference type="AlphaFoldDB" id="A0A917S5D4"/>
<evidence type="ECO:0000256" key="1">
    <source>
        <dbReference type="ARBA" id="ARBA00023125"/>
    </source>
</evidence>
<organism evidence="3 4">
    <name type="scientific">Microlunatus endophyticus</name>
    <dbReference type="NCBI Taxonomy" id="1716077"/>
    <lineage>
        <taxon>Bacteria</taxon>
        <taxon>Bacillati</taxon>
        <taxon>Actinomycetota</taxon>
        <taxon>Actinomycetes</taxon>
        <taxon>Propionibacteriales</taxon>
        <taxon>Propionibacteriaceae</taxon>
        <taxon>Microlunatus</taxon>
    </lineage>
</organism>
<feature type="domain" description="HTH merR-type" evidence="2">
    <location>
        <begin position="1"/>
        <end position="54"/>
    </location>
</feature>
<sequence length="203" mass="21617">MRISELSRASGVPTATIKYYLREGLLHSGELTSATQAQYDDGHVARLRLIRALIGPARLSITTAKSVLAAIDAPEGPVLERLGRASMAVSGGEAEAEPAAARELVDQLGWQVEPGSPALVDLEAALTAIDEAQLLLITGGVRRYAELVQRLTVAEMGTVPTETPEAAVRQAVLGTILIEPLLIALRRLALQDAAIRRFGKQHS</sequence>
<dbReference type="Pfam" id="PF13411">
    <property type="entry name" value="MerR_1"/>
    <property type="match status" value="1"/>
</dbReference>
<dbReference type="PRINTS" id="PR00040">
    <property type="entry name" value="HTHMERR"/>
</dbReference>
<comment type="caution">
    <text evidence="3">The sequence shown here is derived from an EMBL/GenBank/DDBJ whole genome shotgun (WGS) entry which is preliminary data.</text>
</comment>
<dbReference type="GO" id="GO:0003677">
    <property type="term" value="F:DNA binding"/>
    <property type="evidence" value="ECO:0007669"/>
    <property type="project" value="UniProtKB-KW"/>
</dbReference>
<evidence type="ECO:0000313" key="3">
    <source>
        <dbReference type="EMBL" id="GGL60055.1"/>
    </source>
</evidence>
<dbReference type="Proteomes" id="UP000613840">
    <property type="component" value="Unassembled WGS sequence"/>
</dbReference>
<dbReference type="Gene3D" id="1.10.1660.10">
    <property type="match status" value="1"/>
</dbReference>